<accession>A0A8J6TWE0</accession>
<dbReference type="EMBL" id="JACNIG010000403">
    <property type="protein sequence ID" value="MBC8434242.1"/>
    <property type="molecule type" value="Genomic_DNA"/>
</dbReference>
<name>A0A8J6TWE0_9BACT</name>
<reference evidence="4 5" key="1">
    <citation type="submission" date="2020-08" db="EMBL/GenBank/DDBJ databases">
        <title>Bridging the membrane lipid divide: bacteria of the FCB group superphylum have the potential to synthesize archaeal ether lipids.</title>
        <authorList>
            <person name="Villanueva L."/>
            <person name="Von Meijenfeldt F.A.B."/>
            <person name="Westbye A.B."/>
            <person name="Yadav S."/>
            <person name="Hopmans E.C."/>
            <person name="Dutilh B.E."/>
            <person name="Sinninghe Damste J.S."/>
        </authorList>
    </citation>
    <scope>NUCLEOTIDE SEQUENCE [LARGE SCALE GENOMIC DNA]</scope>
    <source>
        <strain evidence="4">NIOZ-UU17</strain>
    </source>
</reference>
<dbReference type="InterPro" id="IPR000119">
    <property type="entry name" value="Hist_DNA-bd"/>
</dbReference>
<proteinExistence type="inferred from homology"/>
<evidence type="ECO:0000256" key="3">
    <source>
        <dbReference type="RuleBase" id="RU003939"/>
    </source>
</evidence>
<dbReference type="CDD" id="cd13836">
    <property type="entry name" value="IHF_B"/>
    <property type="match status" value="1"/>
</dbReference>
<dbReference type="PRINTS" id="PR01727">
    <property type="entry name" value="DNABINDINGHU"/>
</dbReference>
<dbReference type="PANTHER" id="PTHR33175:SF5">
    <property type="entry name" value="INTEGRATION HOST FACTOR SUBUNIT BETA"/>
    <property type="match status" value="1"/>
</dbReference>
<dbReference type="GO" id="GO:0030527">
    <property type="term" value="F:structural constituent of chromatin"/>
    <property type="evidence" value="ECO:0007669"/>
    <property type="project" value="InterPro"/>
</dbReference>
<evidence type="ECO:0000313" key="4">
    <source>
        <dbReference type="EMBL" id="MBC8434242.1"/>
    </source>
</evidence>
<dbReference type="AlphaFoldDB" id="A0A8J6TWE0"/>
<evidence type="ECO:0000313" key="5">
    <source>
        <dbReference type="Proteomes" id="UP000605201"/>
    </source>
</evidence>
<dbReference type="GO" id="GO:0003677">
    <property type="term" value="F:DNA binding"/>
    <property type="evidence" value="ECO:0007669"/>
    <property type="project" value="UniProtKB-KW"/>
</dbReference>
<organism evidence="4 5">
    <name type="scientific">Candidatus Desulfatibia vada</name>
    <dbReference type="NCBI Taxonomy" id="2841696"/>
    <lineage>
        <taxon>Bacteria</taxon>
        <taxon>Pseudomonadati</taxon>
        <taxon>Thermodesulfobacteriota</taxon>
        <taxon>Desulfobacteria</taxon>
        <taxon>Desulfobacterales</taxon>
        <taxon>Desulfobacterales incertae sedis</taxon>
        <taxon>Candidatus Desulfatibia</taxon>
    </lineage>
</organism>
<dbReference type="Gene3D" id="4.10.520.10">
    <property type="entry name" value="IHF-like DNA-binding proteins"/>
    <property type="match status" value="1"/>
</dbReference>
<sequence>MNRSELIITIKDKANLSRKNAEKVVDTFFDAIKETLSKGERVEIRGFGSFAVKNYKPYIGRNPKTGVQINVPSKKLPFFKAGKELKEMVDRPF</sequence>
<evidence type="ECO:0000256" key="1">
    <source>
        <dbReference type="ARBA" id="ARBA00010529"/>
    </source>
</evidence>
<dbReference type="SUPFAM" id="SSF47729">
    <property type="entry name" value="IHF-like DNA-binding proteins"/>
    <property type="match status" value="1"/>
</dbReference>
<dbReference type="PANTHER" id="PTHR33175">
    <property type="entry name" value="DNA-BINDING PROTEIN HU"/>
    <property type="match status" value="1"/>
</dbReference>
<dbReference type="SMART" id="SM00411">
    <property type="entry name" value="BHL"/>
    <property type="match status" value="1"/>
</dbReference>
<gene>
    <name evidence="4" type="ORF">H8D96_20220</name>
</gene>
<comment type="caution">
    <text evidence="4">The sequence shown here is derived from an EMBL/GenBank/DDBJ whole genome shotgun (WGS) entry which is preliminary data.</text>
</comment>
<dbReference type="Proteomes" id="UP000605201">
    <property type="component" value="Unassembled WGS sequence"/>
</dbReference>
<keyword evidence="2" id="KW-0238">DNA-binding</keyword>
<dbReference type="InterPro" id="IPR010992">
    <property type="entry name" value="IHF-like_DNA-bd_dom_sf"/>
</dbReference>
<protein>
    <submittedName>
        <fullName evidence="4">Integration host factor subunit beta</fullName>
    </submittedName>
</protein>
<dbReference type="Pfam" id="PF00216">
    <property type="entry name" value="Bac_DNA_binding"/>
    <property type="match status" value="1"/>
</dbReference>
<evidence type="ECO:0000256" key="2">
    <source>
        <dbReference type="ARBA" id="ARBA00023125"/>
    </source>
</evidence>
<dbReference type="GO" id="GO:0005829">
    <property type="term" value="C:cytosol"/>
    <property type="evidence" value="ECO:0007669"/>
    <property type="project" value="TreeGrafter"/>
</dbReference>
<comment type="similarity">
    <text evidence="1 3">Belongs to the bacterial histone-like protein family.</text>
</comment>